<dbReference type="EMBL" id="FMDM01000006">
    <property type="protein sequence ID" value="SCG60534.1"/>
    <property type="molecule type" value="Genomic_DNA"/>
</dbReference>
<dbReference type="RefSeq" id="WP_091063117.1">
    <property type="nucleotide sequence ID" value="NZ_FMDM01000006.1"/>
</dbReference>
<accession>A0A1C5IQE2</accession>
<reference evidence="3" key="1">
    <citation type="submission" date="2016-06" db="EMBL/GenBank/DDBJ databases">
        <authorList>
            <person name="Varghese N."/>
            <person name="Submissions Spin"/>
        </authorList>
    </citation>
    <scope>NUCLEOTIDE SEQUENCE [LARGE SCALE GENOMIC DNA]</scope>
    <source>
        <strain evidence="3">DSM 45647</strain>
    </source>
</reference>
<sequence>MFVEARTRPMLAEVCRRLGCSTAEAQLLRHHTNAVYAVRDVVVKIAPLEFGLDRSRTVVAVVDWLSAKGFPTVSLCSQVPDQPLVVDGHAVTVWQRLDPADDNPVTTAELGQLLRELHGFPMPPVELPRLQPAESVRRSVDNAHLIDDLDRDLLLSRLEVLKAAWSSMAFPLGDSLIQSDPQTRNALRRFDGTPVLADWDGIAIGPREWDIATVAVHCRRFGGGRQAFADFTASYGWDATTWSGFEKLCRLRELQMIATNARKSRPGTSAAAEVHRRLDGLRNENGAELRRWQIL</sequence>
<dbReference type="OrthoDB" id="3723194at2"/>
<evidence type="ECO:0000313" key="3">
    <source>
        <dbReference type="Proteomes" id="UP000199360"/>
    </source>
</evidence>
<dbReference type="SUPFAM" id="SSF56112">
    <property type="entry name" value="Protein kinase-like (PK-like)"/>
    <property type="match status" value="1"/>
</dbReference>
<protein>
    <submittedName>
        <fullName evidence="2">Phosphotransferase enzyme family protein</fullName>
    </submittedName>
</protein>
<dbReference type="Pfam" id="PF01636">
    <property type="entry name" value="APH"/>
    <property type="match status" value="1"/>
</dbReference>
<evidence type="ECO:0000313" key="2">
    <source>
        <dbReference type="EMBL" id="SCG60534.1"/>
    </source>
</evidence>
<keyword evidence="3" id="KW-1185">Reference proteome</keyword>
<organism evidence="2 3">
    <name type="scientific">Micromonospora humi</name>
    <dbReference type="NCBI Taxonomy" id="745366"/>
    <lineage>
        <taxon>Bacteria</taxon>
        <taxon>Bacillati</taxon>
        <taxon>Actinomycetota</taxon>
        <taxon>Actinomycetes</taxon>
        <taxon>Micromonosporales</taxon>
        <taxon>Micromonosporaceae</taxon>
        <taxon>Micromonospora</taxon>
    </lineage>
</organism>
<gene>
    <name evidence="2" type="ORF">GA0070213_106355</name>
</gene>
<evidence type="ECO:0000259" key="1">
    <source>
        <dbReference type="Pfam" id="PF01636"/>
    </source>
</evidence>
<dbReference type="GO" id="GO:0016740">
    <property type="term" value="F:transferase activity"/>
    <property type="evidence" value="ECO:0007669"/>
    <property type="project" value="UniProtKB-KW"/>
</dbReference>
<dbReference type="AlphaFoldDB" id="A0A1C5IQE2"/>
<proteinExistence type="predicted"/>
<name>A0A1C5IQE2_9ACTN</name>
<dbReference type="STRING" id="745366.GA0070213_106355"/>
<feature type="domain" description="Aminoglycoside phosphotransferase" evidence="1">
    <location>
        <begin position="31"/>
        <end position="240"/>
    </location>
</feature>
<dbReference type="Proteomes" id="UP000199360">
    <property type="component" value="Unassembled WGS sequence"/>
</dbReference>
<dbReference type="InterPro" id="IPR002575">
    <property type="entry name" value="Aminoglycoside_PTrfase"/>
</dbReference>
<dbReference type="InterPro" id="IPR011009">
    <property type="entry name" value="Kinase-like_dom_sf"/>
</dbReference>
<keyword evidence="2" id="KW-0808">Transferase</keyword>